<dbReference type="InterPro" id="IPR007630">
    <property type="entry name" value="RNA_pol_sigma70_r4"/>
</dbReference>
<evidence type="ECO:0008006" key="6">
    <source>
        <dbReference type="Google" id="ProtNLM"/>
    </source>
</evidence>
<gene>
    <name evidence="4" type="ORF">A2675_02965</name>
</gene>
<feature type="domain" description="RNA polymerase sigma-70 region 4" evidence="2">
    <location>
        <begin position="15"/>
        <end position="69"/>
    </location>
</feature>
<name>A0A1G2S8U2_9BACT</name>
<dbReference type="PRINTS" id="PR00046">
    <property type="entry name" value="SIGMA70FCT"/>
</dbReference>
<protein>
    <recommendedName>
        <fullName evidence="6">RNA polymerase sigma-70 region 4 domain-containing protein</fullName>
    </recommendedName>
</protein>
<dbReference type="STRING" id="1802723.A2675_02965"/>
<evidence type="ECO:0000313" key="4">
    <source>
        <dbReference type="EMBL" id="OHA80701.1"/>
    </source>
</evidence>
<proteinExistence type="predicted"/>
<dbReference type="GO" id="GO:0006352">
    <property type="term" value="P:DNA-templated transcription initiation"/>
    <property type="evidence" value="ECO:0007669"/>
    <property type="project" value="InterPro"/>
</dbReference>
<dbReference type="Gene3D" id="1.10.10.10">
    <property type="entry name" value="Winged helix-like DNA-binding domain superfamily/Winged helix DNA-binding domain"/>
    <property type="match status" value="1"/>
</dbReference>
<dbReference type="Pfam" id="PF04545">
    <property type="entry name" value="Sigma70_r4"/>
    <property type="match status" value="1"/>
</dbReference>
<feature type="domain" description="HTH HARE-type" evidence="3">
    <location>
        <begin position="222"/>
        <end position="280"/>
    </location>
</feature>
<dbReference type="SUPFAM" id="SSF88659">
    <property type="entry name" value="Sigma3 and sigma4 domains of RNA polymerase sigma factors"/>
    <property type="match status" value="1"/>
</dbReference>
<organism evidence="4 5">
    <name type="scientific">Candidatus Yonathbacteria bacterium RIFCSPHIGHO2_01_FULL_51_10</name>
    <dbReference type="NCBI Taxonomy" id="1802723"/>
    <lineage>
        <taxon>Bacteria</taxon>
        <taxon>Candidatus Yonathiibacteriota</taxon>
    </lineage>
</organism>
<evidence type="ECO:0000259" key="2">
    <source>
        <dbReference type="Pfam" id="PF04545"/>
    </source>
</evidence>
<comment type="caution">
    <text evidence="4">The sequence shown here is derived from an EMBL/GenBank/DDBJ whole genome shotgun (WGS) entry which is preliminary data.</text>
</comment>
<dbReference type="Gene3D" id="1.10.10.1250">
    <property type="entry name" value="RNA polymerase, subunit delta, N-terminal domain"/>
    <property type="match status" value="1"/>
</dbReference>
<evidence type="ECO:0000313" key="5">
    <source>
        <dbReference type="Proteomes" id="UP000176997"/>
    </source>
</evidence>
<dbReference type="InterPro" id="IPR038087">
    <property type="entry name" value="RNAP_delta_N_dom_sf"/>
</dbReference>
<evidence type="ECO:0000259" key="3">
    <source>
        <dbReference type="Pfam" id="PF05066"/>
    </source>
</evidence>
<dbReference type="InterPro" id="IPR050239">
    <property type="entry name" value="Sigma-70_RNA_pol_init_factors"/>
</dbReference>
<dbReference type="GO" id="GO:0003700">
    <property type="term" value="F:DNA-binding transcription factor activity"/>
    <property type="evidence" value="ECO:0007669"/>
    <property type="project" value="InterPro"/>
</dbReference>
<dbReference type="Proteomes" id="UP000176997">
    <property type="component" value="Unassembled WGS sequence"/>
</dbReference>
<dbReference type="InterPro" id="IPR007759">
    <property type="entry name" value="Asxl_HARE-HTH"/>
</dbReference>
<dbReference type="Pfam" id="PF05066">
    <property type="entry name" value="HARE-HTH"/>
    <property type="match status" value="1"/>
</dbReference>
<dbReference type="InterPro" id="IPR036388">
    <property type="entry name" value="WH-like_DNA-bd_sf"/>
</dbReference>
<dbReference type="InterPro" id="IPR000943">
    <property type="entry name" value="RNA_pol_sigma70"/>
</dbReference>
<dbReference type="PANTHER" id="PTHR30603">
    <property type="entry name" value="RNA POLYMERASE SIGMA FACTOR RPO"/>
    <property type="match status" value="1"/>
</dbReference>
<keyword evidence="1" id="KW-0804">Transcription</keyword>
<dbReference type="CDD" id="cd06171">
    <property type="entry name" value="Sigma70_r4"/>
    <property type="match status" value="1"/>
</dbReference>
<reference evidence="4 5" key="1">
    <citation type="journal article" date="2016" name="Nat. Commun.">
        <title>Thousands of microbial genomes shed light on interconnected biogeochemical processes in an aquifer system.</title>
        <authorList>
            <person name="Anantharaman K."/>
            <person name="Brown C.T."/>
            <person name="Hug L.A."/>
            <person name="Sharon I."/>
            <person name="Castelle C.J."/>
            <person name="Probst A.J."/>
            <person name="Thomas B.C."/>
            <person name="Singh A."/>
            <person name="Wilkins M.J."/>
            <person name="Karaoz U."/>
            <person name="Brodie E.L."/>
            <person name="Williams K.H."/>
            <person name="Hubbard S.S."/>
            <person name="Banfield J.F."/>
        </authorList>
    </citation>
    <scope>NUCLEOTIDE SEQUENCE [LARGE SCALE GENOMIC DNA]</scope>
</reference>
<dbReference type="PANTHER" id="PTHR30603:SF47">
    <property type="entry name" value="RNA POLYMERASE SIGMA FACTOR SIGD, CHLOROPLASTIC"/>
    <property type="match status" value="1"/>
</dbReference>
<dbReference type="InterPro" id="IPR013324">
    <property type="entry name" value="RNA_pol_sigma_r3/r4-like"/>
</dbReference>
<dbReference type="EMBL" id="MHUS01000020">
    <property type="protein sequence ID" value="OHA80701.1"/>
    <property type="molecule type" value="Genomic_DNA"/>
</dbReference>
<accession>A0A1G2S8U2</accession>
<sequence>MATITFNPKQVTKRLLAVLSDRARDVVVSRFGLGTDTERKTLEAIGAKYKITRERVRQIENYAIASIKKSDVYHKEAVVMEELREHIVALGGIVCEDGLLTYLSPNESVQNHINFLLVLGDFFRREKEDEHFKHRWIVDEAVAKQVHESLHKLYDGLSHDDLVPEGEMVASFLEYLKGISEQYKNEEIIKRWLSISKAIKSNPLGEWGVASSPNVSARGIRDYAFLVIRRHGSPMHFTEVAKAILEVFGKKAHTATCHNELIKDSRFVLVGRGLYALTEWGYEKGVVRDVIKKILKKEGPLTKDQVVDKVLKERHVKENTILVNLQNPSFFKRDTKGRYAAVA</sequence>
<dbReference type="AlphaFoldDB" id="A0A1G2S8U2"/>
<evidence type="ECO:0000256" key="1">
    <source>
        <dbReference type="ARBA" id="ARBA00023163"/>
    </source>
</evidence>